<sequence length="147" mass="15887">MTRRCGLWFRCVPRQHDAAIPSAAVSKKPRESVPQRCVQSQTTAARLFPNQDANISLRGPPNPSLSSDQGLPPLEAAVRSNPAEIQSSGKHNGNQQGPASPADPQERVQDSAPKLGWVAKVVLWVAGVVEGEDGSRQCGSWSWRVKN</sequence>
<protein>
    <submittedName>
        <fullName evidence="1">Uncharacterized protein</fullName>
    </submittedName>
</protein>
<name>A0ACC2HWU0_9PLEO</name>
<organism evidence="1 2">
    <name type="scientific">Boeremia exigua</name>
    <dbReference type="NCBI Taxonomy" id="749465"/>
    <lineage>
        <taxon>Eukaryota</taxon>
        <taxon>Fungi</taxon>
        <taxon>Dikarya</taxon>
        <taxon>Ascomycota</taxon>
        <taxon>Pezizomycotina</taxon>
        <taxon>Dothideomycetes</taxon>
        <taxon>Pleosporomycetidae</taxon>
        <taxon>Pleosporales</taxon>
        <taxon>Pleosporineae</taxon>
        <taxon>Didymellaceae</taxon>
        <taxon>Boeremia</taxon>
    </lineage>
</organism>
<proteinExistence type="predicted"/>
<accession>A0ACC2HWU0</accession>
<comment type="caution">
    <text evidence="1">The sequence shown here is derived from an EMBL/GenBank/DDBJ whole genome shotgun (WGS) entry which is preliminary data.</text>
</comment>
<dbReference type="Proteomes" id="UP001153331">
    <property type="component" value="Unassembled WGS sequence"/>
</dbReference>
<reference evidence="1" key="1">
    <citation type="submission" date="2022-11" db="EMBL/GenBank/DDBJ databases">
        <title>Genome Sequence of Boeremia exigua.</title>
        <authorList>
            <person name="Buettner E."/>
        </authorList>
    </citation>
    <scope>NUCLEOTIDE SEQUENCE</scope>
    <source>
        <strain evidence="1">CU02</strain>
    </source>
</reference>
<keyword evidence="2" id="KW-1185">Reference proteome</keyword>
<dbReference type="EMBL" id="JAPHNI010000900">
    <property type="protein sequence ID" value="KAJ8107571.1"/>
    <property type="molecule type" value="Genomic_DNA"/>
</dbReference>
<evidence type="ECO:0000313" key="2">
    <source>
        <dbReference type="Proteomes" id="UP001153331"/>
    </source>
</evidence>
<evidence type="ECO:0000313" key="1">
    <source>
        <dbReference type="EMBL" id="KAJ8107571.1"/>
    </source>
</evidence>
<gene>
    <name evidence="1" type="ORF">OPT61_g8774</name>
</gene>